<reference evidence="2" key="2">
    <citation type="journal article" date="2023" name="Science">
        <title>Genomic signatures of disease resistance in endangered staghorn corals.</title>
        <authorList>
            <person name="Vollmer S.V."/>
            <person name="Selwyn J.D."/>
            <person name="Despard B.A."/>
            <person name="Roesel C.L."/>
        </authorList>
    </citation>
    <scope>NUCLEOTIDE SEQUENCE</scope>
    <source>
        <strain evidence="2">K2</strain>
    </source>
</reference>
<evidence type="ECO:0000256" key="1">
    <source>
        <dbReference type="SAM" id="MobiDB-lite"/>
    </source>
</evidence>
<name>A0AAD9QH48_ACRCE</name>
<feature type="region of interest" description="Disordered" evidence="1">
    <location>
        <begin position="1"/>
        <end position="23"/>
    </location>
</feature>
<feature type="region of interest" description="Disordered" evidence="1">
    <location>
        <begin position="135"/>
        <end position="181"/>
    </location>
</feature>
<organism evidence="2 3">
    <name type="scientific">Acropora cervicornis</name>
    <name type="common">Staghorn coral</name>
    <dbReference type="NCBI Taxonomy" id="6130"/>
    <lineage>
        <taxon>Eukaryota</taxon>
        <taxon>Metazoa</taxon>
        <taxon>Cnidaria</taxon>
        <taxon>Anthozoa</taxon>
        <taxon>Hexacorallia</taxon>
        <taxon>Scleractinia</taxon>
        <taxon>Astrocoeniina</taxon>
        <taxon>Acroporidae</taxon>
        <taxon>Acropora</taxon>
    </lineage>
</organism>
<evidence type="ECO:0000313" key="2">
    <source>
        <dbReference type="EMBL" id="KAK2561187.1"/>
    </source>
</evidence>
<accession>A0AAD9QH48</accession>
<comment type="caution">
    <text evidence="2">The sequence shown here is derived from an EMBL/GenBank/DDBJ whole genome shotgun (WGS) entry which is preliminary data.</text>
</comment>
<keyword evidence="3" id="KW-1185">Reference proteome</keyword>
<dbReference type="CDD" id="cd14279">
    <property type="entry name" value="CUE"/>
    <property type="match status" value="1"/>
</dbReference>
<dbReference type="Proteomes" id="UP001249851">
    <property type="component" value="Unassembled WGS sequence"/>
</dbReference>
<gene>
    <name evidence="2" type="ORF">P5673_016332</name>
</gene>
<dbReference type="AlphaFoldDB" id="A0AAD9QH48"/>
<reference evidence="2" key="1">
    <citation type="journal article" date="2023" name="G3 (Bethesda)">
        <title>Whole genome assembly and annotation of the endangered Caribbean coral Acropora cervicornis.</title>
        <authorList>
            <person name="Selwyn J.D."/>
            <person name="Vollmer S.V."/>
        </authorList>
    </citation>
    <scope>NUCLEOTIDE SEQUENCE</scope>
    <source>
        <strain evidence="2">K2</strain>
    </source>
</reference>
<sequence>MYGYRGKRKSDFKSKQGTRSKAPALTKKKACNVVYKDLILLPELDTKTVPSHRSRITLENDGFVVQEFPIDKSWQEEEFKAEVRKVFPILVSKCANFKFAKACYGEIVSPKVPDGITMNAARVLSISGPDKVLHKNSEEVDGDSDLDTCPWDTQEDDLEDVKTPGRPLTPEPQTVADSDGLPSTPCCASAMDQEKSFLVPKEMFPETKEEVLKLAYDCSNSLEEAASLLADRSSSPELESQRDPFDRKKLRVDEEDLVADAVAFYKRPNFDPKAGVRGVYSGQPASDTGVDINKLANGVHSLQIGTDTVTPISGKCSS</sequence>
<protein>
    <submittedName>
        <fullName evidence="2">Uncharacterized protein</fullName>
    </submittedName>
</protein>
<proteinExistence type="predicted"/>
<dbReference type="EMBL" id="JARQWQ010000034">
    <property type="protein sequence ID" value="KAK2561187.1"/>
    <property type="molecule type" value="Genomic_DNA"/>
</dbReference>
<evidence type="ECO:0000313" key="3">
    <source>
        <dbReference type="Proteomes" id="UP001249851"/>
    </source>
</evidence>